<dbReference type="AlphaFoldDB" id="A0A3Q9RN53"/>
<accession>A0A3Q9RN53</accession>
<dbReference type="Proteomes" id="UP000283095">
    <property type="component" value="Chromosome"/>
</dbReference>
<evidence type="ECO:0000313" key="2">
    <source>
        <dbReference type="Proteomes" id="UP000283095"/>
    </source>
</evidence>
<evidence type="ECO:0000313" key="1">
    <source>
        <dbReference type="EMBL" id="AZV42967.1"/>
    </source>
</evidence>
<gene>
    <name evidence="1" type="ORF">BAOM_2358</name>
</gene>
<dbReference type="KEGG" id="pasa:BAOM_2358"/>
<protein>
    <submittedName>
        <fullName evidence="1">Uncharacterized protein</fullName>
    </submittedName>
</protein>
<dbReference type="EMBL" id="CP026095">
    <property type="protein sequence ID" value="AZV42967.1"/>
    <property type="molecule type" value="Genomic_DNA"/>
</dbReference>
<reference evidence="1 2" key="1">
    <citation type="submission" date="2018-01" db="EMBL/GenBank/DDBJ databases">
        <title>Bacillus asahii Genome sequencing and assembly.</title>
        <authorList>
            <person name="Jiang H."/>
            <person name="Feng Y."/>
            <person name="Zhao F."/>
            <person name="Lin X."/>
        </authorList>
    </citation>
    <scope>NUCLEOTIDE SEQUENCE [LARGE SCALE GENOMIC DNA]</scope>
    <source>
        <strain evidence="1 2">OM18</strain>
    </source>
</reference>
<sequence>MKGICLQMKKEDYINKKTVHLPFEIIPDEIFQRVKAYDYK</sequence>
<name>A0A3Q9RN53_9BACI</name>
<organism evidence="1 2">
    <name type="scientific">Peribacillus asahii</name>
    <dbReference type="NCBI Taxonomy" id="228899"/>
    <lineage>
        <taxon>Bacteria</taxon>
        <taxon>Bacillati</taxon>
        <taxon>Bacillota</taxon>
        <taxon>Bacilli</taxon>
        <taxon>Bacillales</taxon>
        <taxon>Bacillaceae</taxon>
        <taxon>Peribacillus</taxon>
    </lineage>
</organism>
<proteinExistence type="predicted"/>